<name>A0A7X5J995_9HYPH</name>
<evidence type="ECO:0000256" key="1">
    <source>
        <dbReference type="SAM" id="MobiDB-lite"/>
    </source>
</evidence>
<evidence type="ECO:0000313" key="3">
    <source>
        <dbReference type="Proteomes" id="UP000586722"/>
    </source>
</evidence>
<protein>
    <submittedName>
        <fullName evidence="2">Uncharacterized protein</fullName>
    </submittedName>
</protein>
<gene>
    <name evidence="2" type="ORF">GWI72_10300</name>
</gene>
<sequence length="59" mass="6464">MSSREARLAEALRQNLKRRKAAARQRRDRDGQDPQPSADPDGDVATDPQALPLRDPAAG</sequence>
<feature type="compositionally biased region" description="Basic and acidic residues" evidence="1">
    <location>
        <begin position="1"/>
        <end position="10"/>
    </location>
</feature>
<dbReference type="AlphaFoldDB" id="A0A7X5J995"/>
<keyword evidence="3" id="KW-1185">Reference proteome</keyword>
<reference evidence="3" key="1">
    <citation type="submission" date="2020-01" db="EMBL/GenBank/DDBJ databases">
        <authorList>
            <person name="Fang Y."/>
            <person name="Sun R."/>
            <person name="Nie L."/>
            <person name="He J."/>
            <person name="Hao L."/>
            <person name="Wang L."/>
            <person name="Su S."/>
            <person name="Lv E."/>
            <person name="Zhang Z."/>
            <person name="Xie R."/>
            <person name="Liu H."/>
        </authorList>
    </citation>
    <scope>NUCLEOTIDE SEQUENCE [LARGE SCALE GENOMIC DNA]</scope>
    <source>
        <strain evidence="3">XCT-53</strain>
    </source>
</reference>
<accession>A0A7X5J995</accession>
<dbReference type="Proteomes" id="UP000586722">
    <property type="component" value="Unassembled WGS sequence"/>
</dbReference>
<dbReference type="RefSeq" id="WP_179955992.1">
    <property type="nucleotide sequence ID" value="NZ_JAABLQ010000001.1"/>
</dbReference>
<feature type="compositionally biased region" description="Basic residues" evidence="1">
    <location>
        <begin position="15"/>
        <end position="24"/>
    </location>
</feature>
<comment type="caution">
    <text evidence="2">The sequence shown here is derived from an EMBL/GenBank/DDBJ whole genome shotgun (WGS) entry which is preliminary data.</text>
</comment>
<organism evidence="2 3">
    <name type="scientific">Pannonibacter tanglangensis</name>
    <dbReference type="NCBI Taxonomy" id="2750084"/>
    <lineage>
        <taxon>Bacteria</taxon>
        <taxon>Pseudomonadati</taxon>
        <taxon>Pseudomonadota</taxon>
        <taxon>Alphaproteobacteria</taxon>
        <taxon>Hyphomicrobiales</taxon>
        <taxon>Stappiaceae</taxon>
        <taxon>Pannonibacter</taxon>
    </lineage>
</organism>
<proteinExistence type="predicted"/>
<evidence type="ECO:0000313" key="2">
    <source>
        <dbReference type="EMBL" id="NBN78657.1"/>
    </source>
</evidence>
<dbReference type="EMBL" id="JAABLQ010000001">
    <property type="protein sequence ID" value="NBN78657.1"/>
    <property type="molecule type" value="Genomic_DNA"/>
</dbReference>
<feature type="region of interest" description="Disordered" evidence="1">
    <location>
        <begin position="1"/>
        <end position="59"/>
    </location>
</feature>